<sequence>MAKKSNKGLSALSMILSGASMTVDVYNAYVYRSKHKKLSYASIVIGLADVALDTYLSLGSKNKFVKAWSLFSLTRQVTSSIKKIKAIQSR</sequence>
<evidence type="ECO:0000313" key="1">
    <source>
        <dbReference type="EMBL" id="REI22384.1"/>
    </source>
</evidence>
<comment type="caution">
    <text evidence="1">The sequence shown here is derived from an EMBL/GenBank/DDBJ whole genome shotgun (WGS) entry which is preliminary data.</text>
</comment>
<evidence type="ECO:0000313" key="2">
    <source>
        <dbReference type="Proteomes" id="UP000256337"/>
    </source>
</evidence>
<proteinExistence type="predicted"/>
<dbReference type="Proteomes" id="UP000256337">
    <property type="component" value="Unassembled WGS sequence"/>
</dbReference>
<dbReference type="AlphaFoldDB" id="A0AAX1RX06"/>
<name>A0AAX1RX06_9STAP</name>
<accession>A0AAX1RX06</accession>
<reference evidence="1 2" key="1">
    <citation type="journal article" date="2018" name="Vet. Microbiol.">
        <title>Characterisation of Staphylococcus felis isolated from cats using whole genome sequencing.</title>
        <authorList>
            <person name="Worthing K."/>
            <person name="Pang S."/>
            <person name="Trott D.J."/>
            <person name="Abraham S."/>
            <person name="Coombs G.W."/>
            <person name="Jordan D."/>
            <person name="McIntyre L."/>
            <person name="Davies M.R."/>
            <person name="Norris J."/>
        </authorList>
    </citation>
    <scope>NUCLEOTIDE SEQUENCE [LARGE SCALE GENOMIC DNA]</scope>
    <source>
        <strain evidence="1 2">F25</strain>
    </source>
</reference>
<gene>
    <name evidence="1" type="ORF">DOS76_05480</name>
</gene>
<dbReference type="RefSeq" id="WP_115855889.1">
    <property type="nucleotide sequence ID" value="NZ_CAJUZR010000047.1"/>
</dbReference>
<dbReference type="EMBL" id="QKYD01000086">
    <property type="protein sequence ID" value="REI22384.1"/>
    <property type="molecule type" value="Genomic_DNA"/>
</dbReference>
<organism evidence="1 2">
    <name type="scientific">Staphylococcus felis</name>
    <dbReference type="NCBI Taxonomy" id="46127"/>
    <lineage>
        <taxon>Bacteria</taxon>
        <taxon>Bacillati</taxon>
        <taxon>Bacillota</taxon>
        <taxon>Bacilli</taxon>
        <taxon>Bacillales</taxon>
        <taxon>Staphylococcaceae</taxon>
        <taxon>Staphylococcus</taxon>
    </lineage>
</organism>
<protein>
    <submittedName>
        <fullName evidence="1">Uncharacterized protein</fullName>
    </submittedName>
</protein>